<evidence type="ECO:0000313" key="2">
    <source>
        <dbReference type="EMBL" id="SMP14232.1"/>
    </source>
</evidence>
<keyword evidence="2" id="KW-0067">ATP-binding</keyword>
<evidence type="ECO:0000313" key="3">
    <source>
        <dbReference type="Proteomes" id="UP001157946"/>
    </source>
</evidence>
<dbReference type="AlphaFoldDB" id="A0AA45WMK0"/>
<gene>
    <name evidence="2" type="ORF">SAMN06265361_102560</name>
</gene>
<dbReference type="EMBL" id="FXTU01000002">
    <property type="protein sequence ID" value="SMP14232.1"/>
    <property type="molecule type" value="Genomic_DNA"/>
</dbReference>
<dbReference type="InterPro" id="IPR032830">
    <property type="entry name" value="XPB/Ssl2_N"/>
</dbReference>
<dbReference type="Pfam" id="PF13625">
    <property type="entry name" value="Helicase_C_3"/>
    <property type="match status" value="1"/>
</dbReference>
<feature type="domain" description="Helicase XPB/Ssl2 N-terminal" evidence="1">
    <location>
        <begin position="352"/>
        <end position="434"/>
    </location>
</feature>
<proteinExistence type="predicted"/>
<evidence type="ECO:0000259" key="1">
    <source>
        <dbReference type="Pfam" id="PF13625"/>
    </source>
</evidence>
<dbReference type="RefSeq" id="WP_102993122.1">
    <property type="nucleotide sequence ID" value="NZ_FXTU01000002.1"/>
</dbReference>
<accession>A0AA45WMK0</accession>
<keyword evidence="2" id="KW-0547">Nucleotide-binding</keyword>
<keyword evidence="2" id="KW-0378">Hydrolase</keyword>
<dbReference type="GO" id="GO:0004386">
    <property type="term" value="F:helicase activity"/>
    <property type="evidence" value="ECO:0007669"/>
    <property type="project" value="UniProtKB-KW"/>
</dbReference>
<name>A0AA45WMK0_9BACL</name>
<keyword evidence="3" id="KW-1185">Reference proteome</keyword>
<keyword evidence="2" id="KW-0347">Helicase</keyword>
<organism evidence="2 3">
    <name type="scientific">Laceyella tengchongensis</name>
    <dbReference type="NCBI Taxonomy" id="574699"/>
    <lineage>
        <taxon>Bacteria</taxon>
        <taxon>Bacillati</taxon>
        <taxon>Bacillota</taxon>
        <taxon>Bacilli</taxon>
        <taxon>Bacillales</taxon>
        <taxon>Thermoactinomycetaceae</taxon>
        <taxon>Laceyella</taxon>
    </lineage>
</organism>
<reference evidence="2" key="1">
    <citation type="submission" date="2017-05" db="EMBL/GenBank/DDBJ databases">
        <authorList>
            <person name="Varghese N."/>
            <person name="Submissions S."/>
        </authorList>
    </citation>
    <scope>NUCLEOTIDE SEQUENCE</scope>
    <source>
        <strain evidence="2">DSM 45262</strain>
    </source>
</reference>
<sequence length="620" mass="71905">MAQELSHCLNQLSDSAVAQIGSQYGCQTRNELCRALLQVSHFTQAWEQLDQVERQVFLSFLFAARAGAVPEREGEVWARERRLSHSAWQRAVAGLRRRGWIYAFRDKHRQRIYMCPLEIRQLLSRVLFKKDVETWHGQGDVSVEGEPSYGLGQALFHLLARLEQEPWRLTRTGGIHKTDAQKMDVELGLASEALRHTPWWGTEMPPWVAFLLDLGRQLGLIAEDGQTLTVDASCWRQWTDQDWEKWMNGLYWAARELLSRRIPGLEADFLLMEEVEPRQWLPLSQWKAIKRCWYREKGRKARECEERLDVFVAVMAAAGWLETGLTKSGERCVRLTELPPWQQAPLPEMPIYIQPDMELIVPGHFPLSQRRQLEQLADFMGGEQVLFYLITEDSLHRARRRGMTTEQQLDFLTAWSGQPVPEGVARKIRDEAKRSSLVFCEVLVQYALPLSLPHERITPHLSAWQAVLMEDGRLLVPQTKKEVVDRWLTEAGLEVVERKRESREAAENAARVTGGHDRMHDWQMEEDLPDPDAVSHGLEHLPKLWWSGMRAYRLPMKRELLQHGIHSGLRVKVECGGERQVLYPLRVEERSGDWWLSAERSGREVQLPLARLEKLQLIDE</sequence>
<comment type="caution">
    <text evidence="2">The sequence shown here is derived from an EMBL/GenBank/DDBJ whole genome shotgun (WGS) entry which is preliminary data.</text>
</comment>
<protein>
    <submittedName>
        <fullName evidence="2">Helicase conserved C-terminal domain-containing protein</fullName>
    </submittedName>
</protein>
<dbReference type="Proteomes" id="UP001157946">
    <property type="component" value="Unassembled WGS sequence"/>
</dbReference>